<proteinExistence type="predicted"/>
<protein>
    <recommendedName>
        <fullName evidence="4">Cell division protein FtsL</fullName>
    </recommendedName>
</protein>
<dbReference type="OrthoDB" id="7165680at2"/>
<evidence type="ECO:0000313" key="3">
    <source>
        <dbReference type="Proteomes" id="UP000321079"/>
    </source>
</evidence>
<evidence type="ECO:0008006" key="4">
    <source>
        <dbReference type="Google" id="ProtNLM"/>
    </source>
</evidence>
<dbReference type="AlphaFoldDB" id="A0A511BA65"/>
<organism evidence="2 3">
    <name type="scientific">Gluconobacter kanchanaburiensis NBRC 103587</name>
    <dbReference type="NCBI Taxonomy" id="1307948"/>
    <lineage>
        <taxon>Bacteria</taxon>
        <taxon>Pseudomonadati</taxon>
        <taxon>Pseudomonadota</taxon>
        <taxon>Alphaproteobacteria</taxon>
        <taxon>Acetobacterales</taxon>
        <taxon>Acetobacteraceae</taxon>
        <taxon>Gluconobacter</taxon>
    </lineage>
</organism>
<dbReference type="EMBL" id="BJVA01000021">
    <property type="protein sequence ID" value="GEK97300.1"/>
    <property type="molecule type" value="Genomic_DNA"/>
</dbReference>
<keyword evidence="3" id="KW-1185">Reference proteome</keyword>
<accession>A0A511BA65</accession>
<comment type="caution">
    <text evidence="2">The sequence shown here is derived from an EMBL/GenBank/DDBJ whole genome shotgun (WGS) entry which is preliminary data.</text>
</comment>
<gene>
    <name evidence="2" type="ORF">GKA01_24970</name>
</gene>
<feature type="region of interest" description="Disordered" evidence="1">
    <location>
        <begin position="238"/>
        <end position="262"/>
    </location>
</feature>
<evidence type="ECO:0000313" key="2">
    <source>
        <dbReference type="EMBL" id="GEK97300.1"/>
    </source>
</evidence>
<reference evidence="2 3" key="1">
    <citation type="submission" date="2019-07" db="EMBL/GenBank/DDBJ databases">
        <title>Whole genome shotgun sequence of Gluconobacter kanchanaburiensis NBRC 103587.</title>
        <authorList>
            <person name="Hosoyama A."/>
            <person name="Uohara A."/>
            <person name="Ohji S."/>
            <person name="Ichikawa N."/>
        </authorList>
    </citation>
    <scope>NUCLEOTIDE SEQUENCE [LARGE SCALE GENOMIC DNA]</scope>
    <source>
        <strain evidence="2 3">NBRC 103587</strain>
    </source>
</reference>
<name>A0A511BA65_9PROT</name>
<dbReference type="Proteomes" id="UP000321079">
    <property type="component" value="Unassembled WGS sequence"/>
</dbReference>
<dbReference type="RefSeq" id="WP_146863661.1">
    <property type="nucleotide sequence ID" value="NZ_BARK01000027.1"/>
</dbReference>
<evidence type="ECO:0000256" key="1">
    <source>
        <dbReference type="SAM" id="MobiDB-lite"/>
    </source>
</evidence>
<sequence length="262" mass="27928">MIRPLTVACAVLAAGSGLFLYTKKHETTVLDQKITKIVQETQRVRGQTAMLRTEWALLNQPDRLNTLAARFVPALHPMEPDQFIRMVSLEAHLPAPGSKAQPADPREGLHEVVNRAAEAAHLPLPAPAIVSHTPSQTTPVAVPHPLVVAAVSHPAATTRAAAPQPHVSHSRPADTQIASATLRSVATSTHARSDSAASVRLVSYHESHPAPLMVAAWHPQTVHTTHSTASHVLDERPHTHHTSLSALGSVNDALPAPVPLAN</sequence>